<organism evidence="1">
    <name type="scientific">marine metagenome</name>
    <dbReference type="NCBI Taxonomy" id="408172"/>
    <lineage>
        <taxon>unclassified sequences</taxon>
        <taxon>metagenomes</taxon>
        <taxon>ecological metagenomes</taxon>
    </lineage>
</organism>
<dbReference type="EMBL" id="UINC01005317">
    <property type="protein sequence ID" value="SVA20541.1"/>
    <property type="molecule type" value="Genomic_DNA"/>
</dbReference>
<gene>
    <name evidence="1" type="ORF">METZ01_LOCUS73395</name>
</gene>
<evidence type="ECO:0000313" key="1">
    <source>
        <dbReference type="EMBL" id="SVA20541.1"/>
    </source>
</evidence>
<accession>A0A381TYL2</accession>
<dbReference type="AlphaFoldDB" id="A0A381TYL2"/>
<reference evidence="1" key="1">
    <citation type="submission" date="2018-05" db="EMBL/GenBank/DDBJ databases">
        <authorList>
            <person name="Lanie J.A."/>
            <person name="Ng W.-L."/>
            <person name="Kazmierczak K.M."/>
            <person name="Andrzejewski T.M."/>
            <person name="Davidsen T.M."/>
            <person name="Wayne K.J."/>
            <person name="Tettelin H."/>
            <person name="Glass J.I."/>
            <person name="Rusch D."/>
            <person name="Podicherti R."/>
            <person name="Tsui H.-C.T."/>
            <person name="Winkler M.E."/>
        </authorList>
    </citation>
    <scope>NUCLEOTIDE SEQUENCE</scope>
</reference>
<protein>
    <submittedName>
        <fullName evidence="1">Uncharacterized protein</fullName>
    </submittedName>
</protein>
<name>A0A381TYL2_9ZZZZ</name>
<sequence>MNSIVRHRLAVLVVATSFGSLAIFGTVGNAQEAPTEAQQQEYVSLATIVGAALQGQIVPTEEPFGWVNDFLKSDERTTFVPFTLSIDQEKLSTPSVAMYIFVASRGATATVGVNDVPAELPMPAFEDAYHVDLGAPTLDGFYEVRRGFWVPAGDYDIYVAMSESAVADGSEVRTMMLKKQLSVPNMWSNQLATSTVIMAARVEALNEPPAPDQQLANPYTLGTMRIVPKMSTDYLTSEDLSMVFLVYNVGVAESGLPDVHVEYTFNRKGVSGDQFFNRTSPQAFNEQTLPLGFNMAAGHQLIAGQTVPLSAFPAADYRLEITVTDQTNGMSLTHNVDFTVSES</sequence>
<proteinExistence type="predicted"/>